<dbReference type="HOGENOM" id="CLU_006228_0_0_1"/>
<reference evidence="1" key="2">
    <citation type="submission" date="2018-05" db="EMBL/GenBank/DDBJ databases">
        <title>OpunRS2 (Oryza punctata Reference Sequence Version 2).</title>
        <authorList>
            <person name="Zhang J."/>
            <person name="Kudrna D."/>
            <person name="Lee S."/>
            <person name="Talag J."/>
            <person name="Welchert J."/>
            <person name="Wing R.A."/>
        </authorList>
    </citation>
    <scope>NUCLEOTIDE SEQUENCE [LARGE SCALE GENOMIC DNA]</scope>
</reference>
<dbReference type="STRING" id="4537.A0A0E0LG88"/>
<dbReference type="InterPro" id="IPR036465">
    <property type="entry name" value="vWFA_dom_sf"/>
</dbReference>
<dbReference type="InterPro" id="IPR051266">
    <property type="entry name" value="CLCR"/>
</dbReference>
<name>A0A0E0LG88_ORYPU</name>
<protein>
    <submittedName>
        <fullName evidence="1">Uncharacterized protein</fullName>
    </submittedName>
</protein>
<evidence type="ECO:0000313" key="1">
    <source>
        <dbReference type="EnsemblPlants" id="OPUNC07G00670.1"/>
    </source>
</evidence>
<dbReference type="Gramene" id="OPUNC07G00670.1">
    <property type="protein sequence ID" value="OPUNC07G00670.1"/>
    <property type="gene ID" value="OPUNC07G00670"/>
</dbReference>
<dbReference type="PANTHER" id="PTHR10579">
    <property type="entry name" value="CALCIUM-ACTIVATED CHLORIDE CHANNEL REGULATOR"/>
    <property type="match status" value="1"/>
</dbReference>
<accession>A0A0E0LG88</accession>
<dbReference type="Proteomes" id="UP000026962">
    <property type="component" value="Chromosome 7"/>
</dbReference>
<dbReference type="SUPFAM" id="SSF53300">
    <property type="entry name" value="vWA-like"/>
    <property type="match status" value="1"/>
</dbReference>
<dbReference type="Gene3D" id="3.40.50.410">
    <property type="entry name" value="von Willebrand factor, type A domain"/>
    <property type="match status" value="1"/>
</dbReference>
<dbReference type="AlphaFoldDB" id="A0A0E0LG88"/>
<reference evidence="1" key="1">
    <citation type="submission" date="2015-04" db="UniProtKB">
        <authorList>
            <consortium name="EnsemblPlants"/>
        </authorList>
    </citation>
    <scope>IDENTIFICATION</scope>
</reference>
<sequence>MAPTIAVEVLAKSVVESLRPYGCTNILKGLVEAAKVFNGHHYRNTIANVILLSNGQDTNNINGGYSKNYSVLVSPFFKRSGDWCLAVHKTNSPCRRRTLPSCPYPGVRVRSVNSGRYESVVDGNCRATSVDVGELYAEEERRFLVFVDVPATGAKEDATCVIKEHNLSSQTYSKETNRTAGLQMRKEKQLLTTPTEVNIYDLEFETLMNIN</sequence>
<dbReference type="EnsemblPlants" id="OPUNC07G00670.1">
    <property type="protein sequence ID" value="OPUNC07G00670.1"/>
    <property type="gene ID" value="OPUNC07G00670"/>
</dbReference>
<proteinExistence type="predicted"/>
<evidence type="ECO:0000313" key="2">
    <source>
        <dbReference type="Proteomes" id="UP000026962"/>
    </source>
</evidence>
<keyword evidence="2" id="KW-1185">Reference proteome</keyword>
<dbReference type="PANTHER" id="PTHR10579:SF135">
    <property type="entry name" value="OS12G0203500 PROTEIN"/>
    <property type="match status" value="1"/>
</dbReference>
<organism evidence="1">
    <name type="scientific">Oryza punctata</name>
    <name type="common">Red rice</name>
    <dbReference type="NCBI Taxonomy" id="4537"/>
    <lineage>
        <taxon>Eukaryota</taxon>
        <taxon>Viridiplantae</taxon>
        <taxon>Streptophyta</taxon>
        <taxon>Embryophyta</taxon>
        <taxon>Tracheophyta</taxon>
        <taxon>Spermatophyta</taxon>
        <taxon>Magnoliopsida</taxon>
        <taxon>Liliopsida</taxon>
        <taxon>Poales</taxon>
        <taxon>Poaceae</taxon>
        <taxon>BOP clade</taxon>
        <taxon>Oryzoideae</taxon>
        <taxon>Oryzeae</taxon>
        <taxon>Oryzinae</taxon>
        <taxon>Oryza</taxon>
    </lineage>
</organism>